<dbReference type="Pfam" id="PF00884">
    <property type="entry name" value="Sulfatase"/>
    <property type="match status" value="1"/>
</dbReference>
<dbReference type="PANTHER" id="PTHR43751">
    <property type="entry name" value="SULFATASE"/>
    <property type="match status" value="1"/>
</dbReference>
<keyword evidence="3" id="KW-1185">Reference proteome</keyword>
<dbReference type="InterPro" id="IPR017850">
    <property type="entry name" value="Alkaline_phosphatase_core_sf"/>
</dbReference>
<proteinExistence type="predicted"/>
<geneLocation type="plasmid" evidence="2 3">
    <name>pPP9</name>
</geneLocation>
<dbReference type="Proteomes" id="UP001354989">
    <property type="component" value="Plasmid pPP9"/>
</dbReference>
<dbReference type="InterPro" id="IPR000917">
    <property type="entry name" value="Sulfatase_N"/>
</dbReference>
<dbReference type="Gene3D" id="3.30.1120.10">
    <property type="match status" value="1"/>
</dbReference>
<evidence type="ECO:0000259" key="1">
    <source>
        <dbReference type="Pfam" id="PF00884"/>
    </source>
</evidence>
<feature type="domain" description="Sulfatase N-terminal" evidence="1">
    <location>
        <begin position="11"/>
        <end position="336"/>
    </location>
</feature>
<evidence type="ECO:0000313" key="2">
    <source>
        <dbReference type="EMBL" id="BDD02393.1"/>
    </source>
</evidence>
<accession>A0ABM7VN05</accession>
<keyword evidence="2" id="KW-0614">Plasmid</keyword>
<protein>
    <submittedName>
        <fullName evidence="2">Arylsulfatase</fullName>
    </submittedName>
</protein>
<dbReference type="CDD" id="cd16142">
    <property type="entry name" value="ARS_like"/>
    <property type="match status" value="1"/>
</dbReference>
<dbReference type="PANTHER" id="PTHR43751:SF2">
    <property type="entry name" value="SULFATASE N-TERMINAL DOMAIN-CONTAINING PROTEIN"/>
    <property type="match status" value="1"/>
</dbReference>
<sequence length="497" mass="56014">MTFQVSAQKKPNILVIWGDDIGIHNISTYNHGVMGYKTPNIDRLAKEGAFFTDHYAQQSCTAGRAAFAMGQHPFRTGMLTIGMPGSSHGIPDWTPTIADLLKEQGYVTAQHGKNHFGDRDKHLPTAHGFDQFYGNLYHLNAEEEPETYYYPKDPAFKKKYGPRGVIKSTADGPVQDTGPLTKKRMETADNEFLDATIDFMENAHDEGKPFFIWHNSTRMHVWTHLSDQWKGKSGVGLYADGMLDHDDQVGKLLDKLDQLGIAENTIVIYSTDNGAEKVSWPDGGTSPFHGEKGTTNEGGFRVPQLVRWPGVIEPGTIFNEIMSHEDWIPTLMAAVGEPKIVDKLKKGYRANGKDFKVHLDGHNFLPYLKGEQEKGPRETIFYFSANGELNAVRWGDFKATFATMEGDISTTQRLTPNWPIITHLRADPYETMDKESSMYLKWYADNMWLFVPIQEKIADFMGSIPDYPFQEGSYLNASGITGKNLQLEMRLKALEQK</sequence>
<organism evidence="2 3">
    <name type="scientific">Persicobacter psychrovividus</name>
    <dbReference type="NCBI Taxonomy" id="387638"/>
    <lineage>
        <taxon>Bacteria</taxon>
        <taxon>Pseudomonadati</taxon>
        <taxon>Bacteroidota</taxon>
        <taxon>Cytophagia</taxon>
        <taxon>Cytophagales</taxon>
        <taxon>Persicobacteraceae</taxon>
        <taxon>Persicobacter</taxon>
    </lineage>
</organism>
<dbReference type="InterPro" id="IPR052701">
    <property type="entry name" value="GAG_Ulvan_Degrading_Sulfatases"/>
</dbReference>
<gene>
    <name evidence="2" type="ORF">PEPS_46730</name>
</gene>
<dbReference type="EMBL" id="AP025301">
    <property type="protein sequence ID" value="BDD02393.1"/>
    <property type="molecule type" value="Genomic_DNA"/>
</dbReference>
<reference evidence="2 3" key="1">
    <citation type="submission" date="2021-12" db="EMBL/GenBank/DDBJ databases">
        <title>Genome sequencing of bacteria with rrn-lacking chromosome and rrn-plasmid.</title>
        <authorList>
            <person name="Anda M."/>
            <person name="Iwasaki W."/>
        </authorList>
    </citation>
    <scope>NUCLEOTIDE SEQUENCE [LARGE SCALE GENOMIC DNA]</scope>
    <source>
        <strain evidence="2 3">NBRC 101262</strain>
        <plasmid evidence="2 3">pPP9</plasmid>
    </source>
</reference>
<dbReference type="SUPFAM" id="SSF53649">
    <property type="entry name" value="Alkaline phosphatase-like"/>
    <property type="match status" value="1"/>
</dbReference>
<dbReference type="Gene3D" id="3.40.720.10">
    <property type="entry name" value="Alkaline Phosphatase, subunit A"/>
    <property type="match status" value="1"/>
</dbReference>
<evidence type="ECO:0000313" key="3">
    <source>
        <dbReference type="Proteomes" id="UP001354989"/>
    </source>
</evidence>
<name>A0ABM7VN05_9BACT</name>